<name>A0A8S5V9Z5_9CAUD</name>
<sequence>MKQGKLSLHLHGAVVYSFFPVIPRCLRMPGISVKT</sequence>
<protein>
    <submittedName>
        <fullName evidence="1">Uncharacterized protein</fullName>
    </submittedName>
</protein>
<organism evidence="1">
    <name type="scientific">Siphoviridae sp. ctVOP12</name>
    <dbReference type="NCBI Taxonomy" id="2825531"/>
    <lineage>
        <taxon>Viruses</taxon>
        <taxon>Duplodnaviria</taxon>
        <taxon>Heunggongvirae</taxon>
        <taxon>Uroviricota</taxon>
        <taxon>Caudoviricetes</taxon>
    </lineage>
</organism>
<dbReference type="EMBL" id="BK016231">
    <property type="protein sequence ID" value="DAG03541.1"/>
    <property type="molecule type" value="Genomic_DNA"/>
</dbReference>
<accession>A0A8S5V9Z5</accession>
<reference evidence="1" key="1">
    <citation type="journal article" date="2021" name="Proc. Natl. Acad. Sci. U.S.A.">
        <title>A Catalog of Tens of Thousands of Viruses from Human Metagenomes Reveals Hidden Associations with Chronic Diseases.</title>
        <authorList>
            <person name="Tisza M.J."/>
            <person name="Buck C.B."/>
        </authorList>
    </citation>
    <scope>NUCLEOTIDE SEQUENCE</scope>
    <source>
        <strain evidence="1">CtVOP12</strain>
    </source>
</reference>
<evidence type="ECO:0000313" key="1">
    <source>
        <dbReference type="EMBL" id="DAG03541.1"/>
    </source>
</evidence>
<proteinExistence type="predicted"/>